<evidence type="ECO:0000256" key="6">
    <source>
        <dbReference type="ARBA" id="ARBA00049798"/>
    </source>
</evidence>
<evidence type="ECO:0000256" key="7">
    <source>
        <dbReference type="ARBA" id="ARBA00049810"/>
    </source>
</evidence>
<dbReference type="Proteomes" id="UP001174909">
    <property type="component" value="Unassembled WGS sequence"/>
</dbReference>
<feature type="binding site" evidence="8">
    <location>
        <position position="37"/>
    </location>
    <ligand>
        <name>Mg(2+)</name>
        <dbReference type="ChEBI" id="CHEBI:18420"/>
        <label>1</label>
    </ligand>
</feature>
<evidence type="ECO:0000256" key="8">
    <source>
        <dbReference type="PIRSR" id="PIRSR605502-1"/>
    </source>
</evidence>
<evidence type="ECO:0000256" key="5">
    <source>
        <dbReference type="ARBA" id="ARBA00049773"/>
    </source>
</evidence>
<protein>
    <recommendedName>
        <fullName evidence="5">ADP-ribosylhydrolase ARH1</fullName>
        <ecNumber evidence="4">3.2.2.19</ecNumber>
    </recommendedName>
    <alternativeName>
        <fullName evidence="6">ADP-ribose-L-arginine cleaving enzyme</fullName>
    </alternativeName>
    <alternativeName>
        <fullName evidence="7">[Protein ADP-ribosylarginine] hydrolase</fullName>
    </alternativeName>
</protein>
<dbReference type="EMBL" id="CASHTH010003399">
    <property type="protein sequence ID" value="CAI8044507.1"/>
    <property type="molecule type" value="Genomic_DNA"/>
</dbReference>
<evidence type="ECO:0000256" key="2">
    <source>
        <dbReference type="ARBA" id="ARBA00022801"/>
    </source>
</evidence>
<name>A0AA35TAX9_GEOBA</name>
<dbReference type="GO" id="GO:0003875">
    <property type="term" value="F:ADP-ribosylarginine hydrolase activity"/>
    <property type="evidence" value="ECO:0007669"/>
    <property type="project" value="UniProtKB-EC"/>
</dbReference>
<keyword evidence="10" id="KW-1185">Reference proteome</keyword>
<evidence type="ECO:0000256" key="1">
    <source>
        <dbReference type="ARBA" id="ARBA00010702"/>
    </source>
</evidence>
<keyword evidence="8" id="KW-0479">Metal-binding</keyword>
<organism evidence="9 10">
    <name type="scientific">Geodia barretti</name>
    <name type="common">Barrett's horny sponge</name>
    <dbReference type="NCBI Taxonomy" id="519541"/>
    <lineage>
        <taxon>Eukaryota</taxon>
        <taxon>Metazoa</taxon>
        <taxon>Porifera</taxon>
        <taxon>Demospongiae</taxon>
        <taxon>Heteroscleromorpha</taxon>
        <taxon>Tetractinellida</taxon>
        <taxon>Astrophorina</taxon>
        <taxon>Geodiidae</taxon>
        <taxon>Geodia</taxon>
    </lineage>
</organism>
<dbReference type="InterPro" id="IPR036705">
    <property type="entry name" value="Ribosyl_crysJ1_sf"/>
</dbReference>
<dbReference type="PANTHER" id="PTHR16222:SF26">
    <property type="entry name" value="ADP-RIBOSYLHYDROLASE ARH1"/>
    <property type="match status" value="1"/>
</dbReference>
<keyword evidence="2 9" id="KW-0378">Hydrolase</keyword>
<dbReference type="InterPro" id="IPR005502">
    <property type="entry name" value="Ribosyl_crysJ1"/>
</dbReference>
<dbReference type="AlphaFoldDB" id="A0AA35TAX9"/>
<dbReference type="GO" id="GO:0046872">
    <property type="term" value="F:metal ion binding"/>
    <property type="evidence" value="ECO:0007669"/>
    <property type="project" value="UniProtKB-KW"/>
</dbReference>
<dbReference type="InterPro" id="IPR050792">
    <property type="entry name" value="ADP-ribosylglycohydrolase"/>
</dbReference>
<dbReference type="SUPFAM" id="SSF101478">
    <property type="entry name" value="ADP-ribosylglycohydrolase"/>
    <property type="match status" value="1"/>
</dbReference>
<comment type="similarity">
    <text evidence="1">Belongs to the ADP-ribosylglycohydrolase family.</text>
</comment>
<feature type="binding site" evidence="8">
    <location>
        <position position="36"/>
    </location>
    <ligand>
        <name>Mg(2+)</name>
        <dbReference type="ChEBI" id="CHEBI:18420"/>
        <label>1</label>
    </ligand>
</feature>
<dbReference type="EC" id="3.2.2.19" evidence="4"/>
<evidence type="ECO:0000256" key="4">
    <source>
        <dbReference type="ARBA" id="ARBA00049725"/>
    </source>
</evidence>
<dbReference type="Gene3D" id="1.10.4080.10">
    <property type="entry name" value="ADP-ribosylation/Crystallin J1"/>
    <property type="match status" value="2"/>
</dbReference>
<dbReference type="PANTHER" id="PTHR16222">
    <property type="entry name" value="ADP-RIBOSYLGLYCOHYDROLASE"/>
    <property type="match status" value="1"/>
</dbReference>
<comment type="caution">
    <text evidence="9">The sequence shown here is derived from an EMBL/GenBank/DDBJ whole genome shotgun (WGS) entry which is preliminary data.</text>
</comment>
<evidence type="ECO:0000313" key="9">
    <source>
        <dbReference type="EMBL" id="CAI8044507.1"/>
    </source>
</evidence>
<evidence type="ECO:0000256" key="3">
    <source>
        <dbReference type="ARBA" id="ARBA00049582"/>
    </source>
</evidence>
<reference evidence="9" key="1">
    <citation type="submission" date="2023-03" db="EMBL/GenBank/DDBJ databases">
        <authorList>
            <person name="Steffen K."/>
            <person name="Cardenas P."/>
        </authorList>
    </citation>
    <scope>NUCLEOTIDE SEQUENCE</scope>
</reference>
<dbReference type="Pfam" id="PF03747">
    <property type="entry name" value="ADP_ribosyl_GH"/>
    <property type="match status" value="2"/>
</dbReference>
<keyword evidence="8" id="KW-0460">Magnesium</keyword>
<gene>
    <name evidence="9" type="ORF">GBAR_LOCUS24682</name>
</gene>
<comment type="function">
    <text evidence="3">Specifically acts as an arginine mono-ADP-ribosylhydrolase by mediating the removal of mono-ADP-ribose attached to arginine residues on proteins.</text>
</comment>
<proteinExistence type="inferred from homology"/>
<feature type="binding site" evidence="8">
    <location>
        <position position="38"/>
    </location>
    <ligand>
        <name>Mg(2+)</name>
        <dbReference type="ChEBI" id="CHEBI:18420"/>
        <label>1</label>
    </ligand>
</feature>
<comment type="cofactor">
    <cofactor evidence="8">
        <name>Mg(2+)</name>
        <dbReference type="ChEBI" id="CHEBI:18420"/>
    </cofactor>
    <text evidence="8">Binds 2 magnesium ions per subunit.</text>
</comment>
<sequence length="200" mass="23136">MTSQRYEACMVLSGVGDALGYKNASWEFCRSDWRVSDDTVMHIATAEALLTEWSDSDQLYSSIALKYLESMKDMDGRAPGITCSRKVHMLDPHKKVWTNWLSVSIESGRMSHHHPTGYLGSLAVALFVSYSVQKRPLREWGAGLLHILDTAKQYIIEHSPQRDHKEHMDNWTYFEQHWKDYLALRQLTRGRRMPCLKTTT</sequence>
<evidence type="ECO:0000313" key="10">
    <source>
        <dbReference type="Proteomes" id="UP001174909"/>
    </source>
</evidence>
<accession>A0AA35TAX9</accession>